<organism evidence="2 3">
    <name type="scientific">Ladona fulva</name>
    <name type="common">Scarce chaser dragonfly</name>
    <name type="synonym">Libellula fulva</name>
    <dbReference type="NCBI Taxonomy" id="123851"/>
    <lineage>
        <taxon>Eukaryota</taxon>
        <taxon>Metazoa</taxon>
        <taxon>Ecdysozoa</taxon>
        <taxon>Arthropoda</taxon>
        <taxon>Hexapoda</taxon>
        <taxon>Insecta</taxon>
        <taxon>Pterygota</taxon>
        <taxon>Palaeoptera</taxon>
        <taxon>Odonata</taxon>
        <taxon>Epiprocta</taxon>
        <taxon>Anisoptera</taxon>
        <taxon>Libelluloidea</taxon>
        <taxon>Libellulidae</taxon>
        <taxon>Ladona</taxon>
    </lineage>
</organism>
<feature type="region of interest" description="Disordered" evidence="1">
    <location>
        <begin position="33"/>
        <end position="56"/>
    </location>
</feature>
<proteinExistence type="predicted"/>
<gene>
    <name evidence="2" type="ORF">J437_LFUL003421</name>
</gene>
<evidence type="ECO:0000313" key="2">
    <source>
        <dbReference type="EMBL" id="KAG8227215.1"/>
    </source>
</evidence>
<accession>A0A8K0K2N9</accession>
<feature type="compositionally biased region" description="Polar residues" evidence="1">
    <location>
        <begin position="35"/>
        <end position="49"/>
    </location>
</feature>
<protein>
    <submittedName>
        <fullName evidence="2">Uncharacterized protein</fullName>
    </submittedName>
</protein>
<dbReference type="Proteomes" id="UP000792457">
    <property type="component" value="Unassembled WGS sequence"/>
</dbReference>
<name>A0A8K0K2N9_LADFU</name>
<reference evidence="2" key="2">
    <citation type="submission" date="2017-10" db="EMBL/GenBank/DDBJ databases">
        <title>Ladona fulva Genome sequencing and assembly.</title>
        <authorList>
            <person name="Murali S."/>
            <person name="Richards S."/>
            <person name="Bandaranaike D."/>
            <person name="Bellair M."/>
            <person name="Blankenburg K."/>
            <person name="Chao H."/>
            <person name="Dinh H."/>
            <person name="Doddapaneni H."/>
            <person name="Dugan-Rocha S."/>
            <person name="Elkadiri S."/>
            <person name="Gnanaolivu R."/>
            <person name="Hernandez B."/>
            <person name="Skinner E."/>
            <person name="Javaid M."/>
            <person name="Lee S."/>
            <person name="Li M."/>
            <person name="Ming W."/>
            <person name="Munidasa M."/>
            <person name="Muniz J."/>
            <person name="Nguyen L."/>
            <person name="Hughes D."/>
            <person name="Osuji N."/>
            <person name="Pu L.-L."/>
            <person name="Puazo M."/>
            <person name="Qu C."/>
            <person name="Quiroz J."/>
            <person name="Raj R."/>
            <person name="Weissenberger G."/>
            <person name="Xin Y."/>
            <person name="Zou X."/>
            <person name="Han Y."/>
            <person name="Worley K."/>
            <person name="Muzny D."/>
            <person name="Gibbs R."/>
        </authorList>
    </citation>
    <scope>NUCLEOTIDE SEQUENCE</scope>
    <source>
        <strain evidence="2">Sampled in the wild</strain>
    </source>
</reference>
<dbReference type="EMBL" id="KZ308314">
    <property type="protein sequence ID" value="KAG8227215.1"/>
    <property type="molecule type" value="Genomic_DNA"/>
</dbReference>
<reference evidence="2" key="1">
    <citation type="submission" date="2013-04" db="EMBL/GenBank/DDBJ databases">
        <authorList>
            <person name="Qu J."/>
            <person name="Murali S.C."/>
            <person name="Bandaranaike D."/>
            <person name="Bellair M."/>
            <person name="Blankenburg K."/>
            <person name="Chao H."/>
            <person name="Dinh H."/>
            <person name="Doddapaneni H."/>
            <person name="Downs B."/>
            <person name="Dugan-Rocha S."/>
            <person name="Elkadiri S."/>
            <person name="Gnanaolivu R.D."/>
            <person name="Hernandez B."/>
            <person name="Javaid M."/>
            <person name="Jayaseelan J.C."/>
            <person name="Lee S."/>
            <person name="Li M."/>
            <person name="Ming W."/>
            <person name="Munidasa M."/>
            <person name="Muniz J."/>
            <person name="Nguyen L."/>
            <person name="Ongeri F."/>
            <person name="Osuji N."/>
            <person name="Pu L.-L."/>
            <person name="Puazo M."/>
            <person name="Qu C."/>
            <person name="Quiroz J."/>
            <person name="Raj R."/>
            <person name="Weissenberger G."/>
            <person name="Xin Y."/>
            <person name="Zou X."/>
            <person name="Han Y."/>
            <person name="Richards S."/>
            <person name="Worley K."/>
            <person name="Muzny D."/>
            <person name="Gibbs R."/>
        </authorList>
    </citation>
    <scope>NUCLEOTIDE SEQUENCE</scope>
    <source>
        <strain evidence="2">Sampled in the wild</strain>
    </source>
</reference>
<keyword evidence="3" id="KW-1185">Reference proteome</keyword>
<sequence length="127" mass="14606">MCFLFLFSLPIDTSDRQKSLPYGTDPEYFKMPTRQHLQASSSSKVNTSAKYHEKDDISSDIDNELSVIFRTLQDLRNLKENSTVSPRTEQKSASEKLLKITELQAAIGDLKRRNAKQRIVKMPQKQN</sequence>
<evidence type="ECO:0000256" key="1">
    <source>
        <dbReference type="SAM" id="MobiDB-lite"/>
    </source>
</evidence>
<dbReference type="OrthoDB" id="40118at2759"/>
<comment type="caution">
    <text evidence="2">The sequence shown here is derived from an EMBL/GenBank/DDBJ whole genome shotgun (WGS) entry which is preliminary data.</text>
</comment>
<dbReference type="AlphaFoldDB" id="A0A8K0K2N9"/>
<evidence type="ECO:0000313" key="3">
    <source>
        <dbReference type="Proteomes" id="UP000792457"/>
    </source>
</evidence>